<dbReference type="InterPro" id="IPR036278">
    <property type="entry name" value="Sialidase_sf"/>
</dbReference>
<sequence length="281" mass="31026">MLSSSNFSALAPALIFSTYQESHFSIENANGEVAIVSFVPNYSGHVESDAAVSRTNATFDEGVSWSKLCLEDPENELGCSGEETEACSLHVLHAIRSMSSHRQESTSGLSAFVGYVVKKIDEVNMLSKHMTFASKNGGKSWQKLLDFPAKLAVGGSCEVILAFPDTRHPNSAPLFYSIDQGTTWSELMLQESARHYRIFATSTDDSSSVFGGFCYSPERPFANFYILDFSESAQQEEPLDHHSNYLMGAEVGHQGSLQRRLARPHGFINWLVKSFNQMLLG</sequence>
<dbReference type="GO" id="GO:0006892">
    <property type="term" value="P:post-Golgi vesicle-mediated transport"/>
    <property type="evidence" value="ECO:0007669"/>
    <property type="project" value="TreeGrafter"/>
</dbReference>
<keyword evidence="1" id="KW-0677">Repeat</keyword>
<evidence type="ECO:0000256" key="1">
    <source>
        <dbReference type="ARBA" id="ARBA00022737"/>
    </source>
</evidence>
<dbReference type="GO" id="GO:0016020">
    <property type="term" value="C:membrane"/>
    <property type="evidence" value="ECO:0007669"/>
    <property type="project" value="TreeGrafter"/>
</dbReference>
<evidence type="ECO:0000313" key="4">
    <source>
        <dbReference type="Proteomes" id="UP000236544"/>
    </source>
</evidence>
<evidence type="ECO:0000259" key="2">
    <source>
        <dbReference type="Pfam" id="PF15902"/>
    </source>
</evidence>
<dbReference type="Pfam" id="PF15902">
    <property type="entry name" value="Sortilin-Vps10"/>
    <property type="match status" value="1"/>
</dbReference>
<keyword evidence="4" id="KW-1185">Reference proteome</keyword>
<dbReference type="OrthoDB" id="4066654at2759"/>
<dbReference type="PANTHER" id="PTHR12106">
    <property type="entry name" value="SORTILIN RELATED"/>
    <property type="match status" value="1"/>
</dbReference>
<accession>A0A0N7MM48</accession>
<dbReference type="InterPro" id="IPR031778">
    <property type="entry name" value="Sortilin_N"/>
</dbReference>
<gene>
    <name evidence="3" type="ORF">LAQU0_S13e03158g</name>
</gene>
<dbReference type="SUPFAM" id="SSF50939">
    <property type="entry name" value="Sialidases"/>
    <property type="match status" value="1"/>
</dbReference>
<organism evidence="3 4">
    <name type="scientific">Lachancea quebecensis</name>
    <dbReference type="NCBI Taxonomy" id="1654605"/>
    <lineage>
        <taxon>Eukaryota</taxon>
        <taxon>Fungi</taxon>
        <taxon>Dikarya</taxon>
        <taxon>Ascomycota</taxon>
        <taxon>Saccharomycotina</taxon>
        <taxon>Saccharomycetes</taxon>
        <taxon>Saccharomycetales</taxon>
        <taxon>Saccharomycetaceae</taxon>
        <taxon>Lachancea</taxon>
    </lineage>
</organism>
<protein>
    <submittedName>
        <fullName evidence="3">LAQU0S13e03158g1_1</fullName>
    </submittedName>
</protein>
<dbReference type="PANTHER" id="PTHR12106:SF27">
    <property type="entry name" value="SORTILIN-RELATED RECEPTOR"/>
    <property type="match status" value="1"/>
</dbReference>
<dbReference type="AlphaFoldDB" id="A0A0N7MM48"/>
<name>A0A0N7MM48_9SACH</name>
<feature type="domain" description="Sortilin N-terminal" evidence="2">
    <location>
        <begin position="33"/>
        <end position="192"/>
    </location>
</feature>
<reference evidence="4" key="1">
    <citation type="submission" date="2015-10" db="EMBL/GenBank/DDBJ databases">
        <authorList>
            <person name="Devillers H."/>
        </authorList>
    </citation>
    <scope>NUCLEOTIDE SEQUENCE [LARGE SCALE GENOMIC DNA]</scope>
</reference>
<dbReference type="EMBL" id="LN890566">
    <property type="protein sequence ID" value="CUS24094.1"/>
    <property type="molecule type" value="Genomic_DNA"/>
</dbReference>
<evidence type="ECO:0000313" key="3">
    <source>
        <dbReference type="EMBL" id="CUS24094.1"/>
    </source>
</evidence>
<dbReference type="Proteomes" id="UP000236544">
    <property type="component" value="Unassembled WGS sequence"/>
</dbReference>
<dbReference type="GO" id="GO:0005794">
    <property type="term" value="C:Golgi apparatus"/>
    <property type="evidence" value="ECO:0007669"/>
    <property type="project" value="TreeGrafter"/>
</dbReference>
<dbReference type="InterPro" id="IPR050310">
    <property type="entry name" value="VPS10-sortilin"/>
</dbReference>
<proteinExistence type="predicted"/>